<dbReference type="Proteomes" id="UP001180754">
    <property type="component" value="Unassembled WGS sequence"/>
</dbReference>
<reference evidence="2" key="1">
    <citation type="submission" date="2024-05" db="EMBL/GenBank/DDBJ databases">
        <title>30 novel species of actinomycetes from the DSMZ collection.</title>
        <authorList>
            <person name="Nouioui I."/>
        </authorList>
    </citation>
    <scope>NUCLEOTIDE SEQUENCE</scope>
    <source>
        <strain evidence="2">DSM 41529</strain>
    </source>
</reference>
<gene>
    <name evidence="2" type="ORF">RND15_45250</name>
</gene>
<organism evidence="2 3">
    <name type="scientific">Streptomyces lonegramiae</name>
    <dbReference type="NCBI Taxonomy" id="3075524"/>
    <lineage>
        <taxon>Bacteria</taxon>
        <taxon>Bacillati</taxon>
        <taxon>Actinomycetota</taxon>
        <taxon>Actinomycetes</taxon>
        <taxon>Kitasatosporales</taxon>
        <taxon>Streptomycetaceae</taxon>
        <taxon>Streptomyces</taxon>
    </lineage>
</organism>
<comment type="caution">
    <text evidence="2">The sequence shown here is derived from an EMBL/GenBank/DDBJ whole genome shotgun (WGS) entry which is preliminary data.</text>
</comment>
<dbReference type="InterPro" id="IPR010843">
    <property type="entry name" value="Uncharacterised_AroM"/>
</dbReference>
<dbReference type="Pfam" id="PF07302">
    <property type="entry name" value="AroM"/>
    <property type="match status" value="1"/>
</dbReference>
<evidence type="ECO:0000313" key="3">
    <source>
        <dbReference type="Proteomes" id="UP001180754"/>
    </source>
</evidence>
<name>A0ABU2XW26_9ACTN</name>
<proteinExistence type="predicted"/>
<evidence type="ECO:0000256" key="1">
    <source>
        <dbReference type="SAM" id="MobiDB-lite"/>
    </source>
</evidence>
<sequence length="272" mass="28343">MTAPVLNPEPEPELAADRAVRPSAPALGLVTIGQAPRADLRPDAEPLLPGVRLVEHGALDGERFDGPAEQETRRLLAPEPGEAPLVTRLRDGGSVMLGHTALVPRIERAVARAERDGAAATLLLCTGHFPAVRADRPLLFAEPLVLRGVAAAVGSDPVGIVCPHPDQAEDATRRWSDVLSGEVRAAPANPYAPPEQALDEVAAAARALAEAGSSWIVLDCIGYTERMREAAVRAAGRPVLLARAIAVRMAGEVVAAFGRPSETPAARPGSGS</sequence>
<keyword evidence="3" id="KW-1185">Reference proteome</keyword>
<accession>A0ABU2XW26</accession>
<dbReference type="RefSeq" id="WP_311730376.1">
    <property type="nucleotide sequence ID" value="NZ_JAVRFD010000037.1"/>
</dbReference>
<feature type="region of interest" description="Disordered" evidence="1">
    <location>
        <begin position="1"/>
        <end position="20"/>
    </location>
</feature>
<evidence type="ECO:0000313" key="2">
    <source>
        <dbReference type="EMBL" id="MDT0549806.1"/>
    </source>
</evidence>
<dbReference type="EMBL" id="JAVRFD010000037">
    <property type="protein sequence ID" value="MDT0549806.1"/>
    <property type="molecule type" value="Genomic_DNA"/>
</dbReference>
<protein>
    <submittedName>
        <fullName evidence="2">AroM family protein</fullName>
    </submittedName>
</protein>